<protein>
    <submittedName>
        <fullName evidence="1">Uncharacterized protein</fullName>
    </submittedName>
</protein>
<organism evidence="1 2">
    <name type="scientific">Brachionus plicatilis</name>
    <name type="common">Marine rotifer</name>
    <name type="synonym">Brachionus muelleri</name>
    <dbReference type="NCBI Taxonomy" id="10195"/>
    <lineage>
        <taxon>Eukaryota</taxon>
        <taxon>Metazoa</taxon>
        <taxon>Spiralia</taxon>
        <taxon>Gnathifera</taxon>
        <taxon>Rotifera</taxon>
        <taxon>Eurotatoria</taxon>
        <taxon>Monogononta</taxon>
        <taxon>Pseudotrocha</taxon>
        <taxon>Ploima</taxon>
        <taxon>Brachionidae</taxon>
        <taxon>Brachionus</taxon>
    </lineage>
</organism>
<accession>A0A3M7SB30</accession>
<keyword evidence="2" id="KW-1185">Reference proteome</keyword>
<sequence>MPKSLTSHILTYGSVDFSYNTVKCPFLVEAVLTFSISQIEIFFPMAKAALVEIYFIYLFENVISSSLIQNFKR</sequence>
<dbReference type="EMBL" id="REGN01001751">
    <property type="protein sequence ID" value="RNA32778.1"/>
    <property type="molecule type" value="Genomic_DNA"/>
</dbReference>
<evidence type="ECO:0000313" key="1">
    <source>
        <dbReference type="EMBL" id="RNA32778.1"/>
    </source>
</evidence>
<dbReference type="Proteomes" id="UP000276133">
    <property type="component" value="Unassembled WGS sequence"/>
</dbReference>
<reference evidence="1 2" key="1">
    <citation type="journal article" date="2018" name="Sci. Rep.">
        <title>Genomic signatures of local adaptation to the degree of environmental predictability in rotifers.</title>
        <authorList>
            <person name="Franch-Gras L."/>
            <person name="Hahn C."/>
            <person name="Garcia-Roger E.M."/>
            <person name="Carmona M.J."/>
            <person name="Serra M."/>
            <person name="Gomez A."/>
        </authorList>
    </citation>
    <scope>NUCLEOTIDE SEQUENCE [LARGE SCALE GENOMIC DNA]</scope>
    <source>
        <strain evidence="1">HYR1</strain>
    </source>
</reference>
<comment type="caution">
    <text evidence="1">The sequence shown here is derived from an EMBL/GenBank/DDBJ whole genome shotgun (WGS) entry which is preliminary data.</text>
</comment>
<dbReference type="AlphaFoldDB" id="A0A3M7SB30"/>
<gene>
    <name evidence="1" type="ORF">BpHYR1_003678</name>
</gene>
<name>A0A3M7SB30_BRAPC</name>
<evidence type="ECO:0000313" key="2">
    <source>
        <dbReference type="Proteomes" id="UP000276133"/>
    </source>
</evidence>
<proteinExistence type="predicted"/>